<dbReference type="Proteomes" id="UP000309618">
    <property type="component" value="Unassembled WGS sequence"/>
</dbReference>
<protein>
    <submittedName>
        <fullName evidence="3">DUF2057 domain-containing protein</fullName>
    </submittedName>
</protein>
<evidence type="ECO:0000313" key="4">
    <source>
        <dbReference type="Proteomes" id="UP000309618"/>
    </source>
</evidence>
<comment type="similarity">
    <text evidence="1">Belongs to the UPF0319 family.</text>
</comment>
<dbReference type="EMBL" id="SSUX01000003">
    <property type="protein sequence ID" value="THJ46463.1"/>
    <property type="molecule type" value="Genomic_DNA"/>
</dbReference>
<accession>A0A4S5CNW2</accession>
<keyword evidence="2" id="KW-0732">Signal</keyword>
<dbReference type="PANTHER" id="PTHR38108">
    <property type="entry name" value="UPF0319 PROTEIN YCCT"/>
    <property type="match status" value="1"/>
</dbReference>
<evidence type="ECO:0000313" key="3">
    <source>
        <dbReference type="EMBL" id="THJ46463.1"/>
    </source>
</evidence>
<sequence length="252" mass="27496">MPTWRALTGPAFLVVMKTRGKPEMKKTIMAALIATLPSVSQAAVNLEIGRGVELVAVNGIPVDSPLFIGKVDNQSLPDGDNQIAIKISQLVKDKNNTKKYNSHVHVLTFNAANQAISVEAPRLQTWERGEAFDKQPQWKLSSSGNTVSYKLGELVSMTNMSVLRNFGEELDAFNRSNQPAALPQLAGAMQGNVKNVYDLPTQGSNMIPAAVATKPIQPSDISGSASQQARFWFDKMTPTEKRDFISWAAQNL</sequence>
<evidence type="ECO:0000256" key="1">
    <source>
        <dbReference type="ARBA" id="ARBA00008490"/>
    </source>
</evidence>
<proteinExistence type="inferred from homology"/>
<organism evidence="3 4">
    <name type="scientific">Aeromonas veronii</name>
    <dbReference type="NCBI Taxonomy" id="654"/>
    <lineage>
        <taxon>Bacteria</taxon>
        <taxon>Pseudomonadati</taxon>
        <taxon>Pseudomonadota</taxon>
        <taxon>Gammaproteobacteria</taxon>
        <taxon>Aeromonadales</taxon>
        <taxon>Aeromonadaceae</taxon>
        <taxon>Aeromonas</taxon>
    </lineage>
</organism>
<dbReference type="AlphaFoldDB" id="A0A4S5CNW2"/>
<dbReference type="PANTHER" id="PTHR38108:SF1">
    <property type="entry name" value="UPF0319 PROTEIN YCCT"/>
    <property type="match status" value="1"/>
</dbReference>
<comment type="caution">
    <text evidence="3">The sequence shown here is derived from an EMBL/GenBank/DDBJ whole genome shotgun (WGS) entry which is preliminary data.</text>
</comment>
<name>A0A4S5CNW2_AERVE</name>
<gene>
    <name evidence="3" type="ORF">E8Q35_05650</name>
</gene>
<reference evidence="3 4" key="1">
    <citation type="submission" date="2019-04" db="EMBL/GenBank/DDBJ databases">
        <title>Comparative genomics of Aeromonas veronii strains pathogenic to fish.</title>
        <authorList>
            <person name="Cascarano M.C."/>
            <person name="Smyrli M."/>
            <person name="Katharios P."/>
        </authorList>
    </citation>
    <scope>NUCLEOTIDE SEQUENCE [LARGE SCALE GENOMIC DNA]</scope>
    <source>
        <strain evidence="3 4">XU1</strain>
    </source>
</reference>
<dbReference type="Pfam" id="PF09829">
    <property type="entry name" value="DUF2057"/>
    <property type="match status" value="1"/>
</dbReference>
<evidence type="ECO:0000256" key="2">
    <source>
        <dbReference type="ARBA" id="ARBA00022729"/>
    </source>
</evidence>
<dbReference type="InterPro" id="IPR018635">
    <property type="entry name" value="UPF0319"/>
</dbReference>